<organism evidence="1 2">
    <name type="scientific">Lolium multiflorum</name>
    <name type="common">Italian ryegrass</name>
    <name type="synonym">Lolium perenne subsp. multiflorum</name>
    <dbReference type="NCBI Taxonomy" id="4521"/>
    <lineage>
        <taxon>Eukaryota</taxon>
        <taxon>Viridiplantae</taxon>
        <taxon>Streptophyta</taxon>
        <taxon>Embryophyta</taxon>
        <taxon>Tracheophyta</taxon>
        <taxon>Spermatophyta</taxon>
        <taxon>Magnoliopsida</taxon>
        <taxon>Liliopsida</taxon>
        <taxon>Poales</taxon>
        <taxon>Poaceae</taxon>
        <taxon>BOP clade</taxon>
        <taxon>Pooideae</taxon>
        <taxon>Poodae</taxon>
        <taxon>Poeae</taxon>
        <taxon>Poeae Chloroplast Group 2 (Poeae type)</taxon>
        <taxon>Loliodinae</taxon>
        <taxon>Loliinae</taxon>
        <taxon>Lolium</taxon>
    </lineage>
</organism>
<dbReference type="PANTHER" id="PTHR31672:SF13">
    <property type="entry name" value="F-BOX PROTEIN CPR30-LIKE"/>
    <property type="match status" value="1"/>
</dbReference>
<dbReference type="InterPro" id="IPR036047">
    <property type="entry name" value="F-box-like_dom_sf"/>
</dbReference>
<dbReference type="AlphaFoldDB" id="A0AAD8R8G7"/>
<sequence length="409" mass="44011">MDANGVGARHIRSTPVHLPDDLIYQSILPRLPFRVLLRFAVVCKAWRHLILADPAFARAQARCPSPASAVLARFHQGRFEVLTPGVAAAAVAPPDAALSFLPVAGARLRLCSATSGVLCLMVSGGAGFFVVNPATRGFRAVRYAGGGGFRACLAYDPATAHRDGFHIVVPVQEKWCLWRFWSFASAGAVRRVSAAEVRLAPYDVFLPRPLYLGGRAHWLSYRGGVAWYDARADAAGELPTPPSSLLAEEGGGGGGRWLEGKRELVAWRGRVGIVSASVDSGLAVWALSSSSPARWEMVHSRSWDEIPGVVRPSSRFLWSVVPAGMEAGAEEVLGLAVRIAHRPGTHMQQQGVDGAGDFGEEEGDVWRRQLLRYDMRTGGTTTVAELVGSEIDDDFVAVFGYHSSMATLN</sequence>
<evidence type="ECO:0000313" key="1">
    <source>
        <dbReference type="EMBL" id="KAK1614713.1"/>
    </source>
</evidence>
<dbReference type="InterPro" id="IPR050796">
    <property type="entry name" value="SCF_F-box_component"/>
</dbReference>
<protein>
    <recommendedName>
        <fullName evidence="3">F-box domain-containing protein</fullName>
    </recommendedName>
</protein>
<accession>A0AAD8R8G7</accession>
<evidence type="ECO:0008006" key="3">
    <source>
        <dbReference type="Google" id="ProtNLM"/>
    </source>
</evidence>
<dbReference type="SUPFAM" id="SSF81383">
    <property type="entry name" value="F-box domain"/>
    <property type="match status" value="1"/>
</dbReference>
<evidence type="ECO:0000313" key="2">
    <source>
        <dbReference type="Proteomes" id="UP001231189"/>
    </source>
</evidence>
<comment type="caution">
    <text evidence="1">The sequence shown here is derived from an EMBL/GenBank/DDBJ whole genome shotgun (WGS) entry which is preliminary data.</text>
</comment>
<dbReference type="EMBL" id="JAUUTY010000006">
    <property type="protein sequence ID" value="KAK1614713.1"/>
    <property type="molecule type" value="Genomic_DNA"/>
</dbReference>
<dbReference type="Proteomes" id="UP001231189">
    <property type="component" value="Unassembled WGS sequence"/>
</dbReference>
<reference evidence="1" key="1">
    <citation type="submission" date="2023-07" db="EMBL/GenBank/DDBJ databases">
        <title>A chromosome-level genome assembly of Lolium multiflorum.</title>
        <authorList>
            <person name="Chen Y."/>
            <person name="Copetti D."/>
            <person name="Kolliker R."/>
            <person name="Studer B."/>
        </authorList>
    </citation>
    <scope>NUCLEOTIDE SEQUENCE</scope>
    <source>
        <strain evidence="1">02402/16</strain>
        <tissue evidence="1">Leaf</tissue>
    </source>
</reference>
<dbReference type="Gene3D" id="1.20.1280.50">
    <property type="match status" value="1"/>
</dbReference>
<gene>
    <name evidence="1" type="ORF">QYE76_020230</name>
</gene>
<dbReference type="PANTHER" id="PTHR31672">
    <property type="entry name" value="BNACNNG10540D PROTEIN"/>
    <property type="match status" value="1"/>
</dbReference>
<keyword evidence="2" id="KW-1185">Reference proteome</keyword>
<name>A0AAD8R8G7_LOLMU</name>
<proteinExistence type="predicted"/>